<evidence type="ECO:0000313" key="6">
    <source>
        <dbReference type="EMBL" id="MEI5908718.1"/>
    </source>
</evidence>
<keyword evidence="3" id="KW-0833">Ubl conjugation pathway</keyword>
<comment type="pathway">
    <text evidence="1">Protein modification; protein ubiquitination.</text>
</comment>
<protein>
    <submittedName>
        <fullName evidence="6">Right-handed parallel beta-helix repeat-containing protein</fullName>
    </submittedName>
</protein>
<dbReference type="Proteomes" id="UP001312865">
    <property type="component" value="Unassembled WGS sequence"/>
</dbReference>
<keyword evidence="2" id="KW-0677">Repeat</keyword>
<dbReference type="InterPro" id="IPR006626">
    <property type="entry name" value="PbH1"/>
</dbReference>
<keyword evidence="4" id="KW-0472">Membrane</keyword>
<evidence type="ECO:0000259" key="5">
    <source>
        <dbReference type="SMART" id="SM00722"/>
    </source>
</evidence>
<dbReference type="InterPro" id="IPR039448">
    <property type="entry name" value="Beta_helix"/>
</dbReference>
<dbReference type="SUPFAM" id="SSF51126">
    <property type="entry name" value="Pectin lyase-like"/>
    <property type="match status" value="2"/>
</dbReference>
<dbReference type="SMART" id="SM00722">
    <property type="entry name" value="CASH"/>
    <property type="match status" value="2"/>
</dbReference>
<feature type="domain" description="Carbohydrate-binding/sugar hydrolysis" evidence="5">
    <location>
        <begin position="334"/>
        <end position="466"/>
    </location>
</feature>
<evidence type="ECO:0000256" key="4">
    <source>
        <dbReference type="SAM" id="Phobius"/>
    </source>
</evidence>
<reference evidence="6 7" key="1">
    <citation type="journal article" date="2018" name="J. Microbiol.">
        <title>Bacillus spongiae sp. nov., isolated from sponge of Jeju Island.</title>
        <authorList>
            <person name="Lee G.E."/>
            <person name="Im W.T."/>
            <person name="Park J.S."/>
        </authorList>
    </citation>
    <scope>NUCLEOTIDE SEQUENCE [LARGE SCALE GENOMIC DNA]</scope>
    <source>
        <strain evidence="6 7">135PIL107-10</strain>
    </source>
</reference>
<comment type="caution">
    <text evidence="6">The sequence shown here is derived from an EMBL/GenBank/DDBJ whole genome shotgun (WGS) entry which is preliminary data.</text>
</comment>
<evidence type="ECO:0000256" key="1">
    <source>
        <dbReference type="ARBA" id="ARBA00004906"/>
    </source>
</evidence>
<dbReference type="InterPro" id="IPR007742">
    <property type="entry name" value="NosD_dom"/>
</dbReference>
<dbReference type="Gene3D" id="2.160.20.10">
    <property type="entry name" value="Single-stranded right-handed beta-helix, Pectin lyase-like"/>
    <property type="match status" value="2"/>
</dbReference>
<keyword evidence="4" id="KW-1133">Transmembrane helix</keyword>
<gene>
    <name evidence="6" type="ORF">WAK64_16850</name>
</gene>
<dbReference type="InterPro" id="IPR051550">
    <property type="entry name" value="SCF-Subunits/Alg-Epimerases"/>
</dbReference>
<dbReference type="EMBL" id="JBBAXC010000015">
    <property type="protein sequence ID" value="MEI5908718.1"/>
    <property type="molecule type" value="Genomic_DNA"/>
</dbReference>
<dbReference type="InterPro" id="IPR012334">
    <property type="entry name" value="Pectin_lyas_fold"/>
</dbReference>
<dbReference type="Pfam" id="PF05048">
    <property type="entry name" value="NosD"/>
    <property type="match status" value="1"/>
</dbReference>
<dbReference type="Pfam" id="PF13229">
    <property type="entry name" value="Beta_helix"/>
    <property type="match status" value="2"/>
</dbReference>
<name>A0ABU8HH61_9BACI</name>
<proteinExistence type="predicted"/>
<keyword evidence="4" id="KW-0812">Transmembrane</keyword>
<dbReference type="InterPro" id="IPR006633">
    <property type="entry name" value="Carb-bd_sugar_hydrolysis-dom"/>
</dbReference>
<evidence type="ECO:0000313" key="7">
    <source>
        <dbReference type="Proteomes" id="UP001312865"/>
    </source>
</evidence>
<dbReference type="InterPro" id="IPR022441">
    <property type="entry name" value="Para_beta_helix_rpt-2"/>
</dbReference>
<dbReference type="PANTHER" id="PTHR22990">
    <property type="entry name" value="F-BOX ONLY PROTEIN"/>
    <property type="match status" value="1"/>
</dbReference>
<dbReference type="NCBIfam" id="TIGR03804">
    <property type="entry name" value="para_beta_helix"/>
    <property type="match status" value="2"/>
</dbReference>
<dbReference type="PANTHER" id="PTHR22990:SF15">
    <property type="entry name" value="F-BOX ONLY PROTEIN 10"/>
    <property type="match status" value="1"/>
</dbReference>
<evidence type="ECO:0000256" key="2">
    <source>
        <dbReference type="ARBA" id="ARBA00022737"/>
    </source>
</evidence>
<sequence length="511" mass="56151">MNWEQVKIKPILVLFLFSFLLIIFFIIGFFLFQQKVLIVGDGFEFTTIQSAVDQSEPGDIILVTDSLSPYAEPVEIMNKTGISIIGIGKPVLDGSTLPAGSNGISISNSSRIRVKGLTIQEYIFDGFGGGNGIIVENSSDLNLFVKNKLISNGEFGFFAFESSRNLVLSNKTNQNLDGIRIDLSEKDIVIGNESNDNEVFGILISSPNSLTLGNVMERNDTGIDAQDQEIFIANKIIDSTGEDVFEVDGSENILIGNKVIRTIDEDGIKIDGDFNILIGNVAIENGETGLIIDDDTQNNIVIGNRLLNNGEDGLLVDEDTLDHLVMNNKMIGNQRNGIRIADRTFNIMFKRNVVKENTIGIFLRNDLETFDQEIKIINNKIIGNIEEGILFGGAIANTINHNTIHRNGIGIRFTEDEDGTLAQENVISHNSITKNEGDGIMFEESLNNTIEKNHILSNGAVGLFLDVDSTGNQVLNNRAFFNFILDIQDDDNNIFQGNKCGTSFGPVDCPN</sequence>
<accession>A0ABU8HH61</accession>
<organism evidence="6 7">
    <name type="scientific">Bacillus spongiae</name>
    <dbReference type="NCBI Taxonomy" id="2683610"/>
    <lineage>
        <taxon>Bacteria</taxon>
        <taxon>Bacillati</taxon>
        <taxon>Bacillota</taxon>
        <taxon>Bacilli</taxon>
        <taxon>Bacillales</taxon>
        <taxon>Bacillaceae</taxon>
        <taxon>Bacillus</taxon>
    </lineage>
</organism>
<evidence type="ECO:0000256" key="3">
    <source>
        <dbReference type="ARBA" id="ARBA00022786"/>
    </source>
</evidence>
<keyword evidence="7" id="KW-1185">Reference proteome</keyword>
<dbReference type="RefSeq" id="WP_336588166.1">
    <property type="nucleotide sequence ID" value="NZ_JBBAXC010000015.1"/>
</dbReference>
<dbReference type="InterPro" id="IPR011050">
    <property type="entry name" value="Pectin_lyase_fold/virulence"/>
</dbReference>
<feature type="transmembrane region" description="Helical" evidence="4">
    <location>
        <begin position="12"/>
        <end position="32"/>
    </location>
</feature>
<feature type="domain" description="Carbohydrate-binding/sugar hydrolysis" evidence="5">
    <location>
        <begin position="37"/>
        <end position="182"/>
    </location>
</feature>
<dbReference type="SMART" id="SM00710">
    <property type="entry name" value="PbH1"/>
    <property type="match status" value="11"/>
</dbReference>